<feature type="chain" id="PRO_5041926700" evidence="1">
    <location>
        <begin position="20"/>
        <end position="125"/>
    </location>
</feature>
<evidence type="ECO:0000313" key="3">
    <source>
        <dbReference type="Proteomes" id="UP001194746"/>
    </source>
</evidence>
<gene>
    <name evidence="2" type="ORF">FE257_000361</name>
</gene>
<comment type="caution">
    <text evidence="2">The sequence shown here is derived from an EMBL/GenBank/DDBJ whole genome shotgun (WGS) entry which is preliminary data.</text>
</comment>
<reference evidence="2" key="2">
    <citation type="submission" date="2020-02" db="EMBL/GenBank/DDBJ databases">
        <authorList>
            <person name="Gilchrist C.L.M."/>
            <person name="Chooi Y.-H."/>
        </authorList>
    </citation>
    <scope>NUCLEOTIDE SEQUENCE</scope>
    <source>
        <strain evidence="2">MST-FP2251</strain>
    </source>
</reference>
<reference evidence="2" key="1">
    <citation type="journal article" date="2019" name="Beilstein J. Org. Chem.">
        <title>Nanangenines: drimane sesquiterpenoids as the dominant metabolite cohort of a novel Australian fungus, Aspergillus nanangensis.</title>
        <authorList>
            <person name="Lacey H.J."/>
            <person name="Gilchrist C.L.M."/>
            <person name="Crombie A."/>
            <person name="Kalaitzis J.A."/>
            <person name="Vuong D."/>
            <person name="Rutledge P.J."/>
            <person name="Turner P."/>
            <person name="Pitt J.I."/>
            <person name="Lacey E."/>
            <person name="Chooi Y.H."/>
            <person name="Piggott A.M."/>
        </authorList>
    </citation>
    <scope>NUCLEOTIDE SEQUENCE</scope>
    <source>
        <strain evidence="2">MST-FP2251</strain>
    </source>
</reference>
<dbReference type="Proteomes" id="UP001194746">
    <property type="component" value="Unassembled WGS sequence"/>
</dbReference>
<evidence type="ECO:0000256" key="1">
    <source>
        <dbReference type="SAM" id="SignalP"/>
    </source>
</evidence>
<evidence type="ECO:0000313" key="2">
    <source>
        <dbReference type="EMBL" id="KAF9892772.1"/>
    </source>
</evidence>
<feature type="signal peptide" evidence="1">
    <location>
        <begin position="1"/>
        <end position="19"/>
    </location>
</feature>
<protein>
    <submittedName>
        <fullName evidence="2">Uncharacterized protein</fullName>
    </submittedName>
</protein>
<dbReference type="EMBL" id="VCAU01000010">
    <property type="protein sequence ID" value="KAF9892772.1"/>
    <property type="molecule type" value="Genomic_DNA"/>
</dbReference>
<name>A0AAD4CW19_ASPNN</name>
<keyword evidence="1" id="KW-0732">Signal</keyword>
<organism evidence="2 3">
    <name type="scientific">Aspergillus nanangensis</name>
    <dbReference type="NCBI Taxonomy" id="2582783"/>
    <lineage>
        <taxon>Eukaryota</taxon>
        <taxon>Fungi</taxon>
        <taxon>Dikarya</taxon>
        <taxon>Ascomycota</taxon>
        <taxon>Pezizomycotina</taxon>
        <taxon>Eurotiomycetes</taxon>
        <taxon>Eurotiomycetidae</taxon>
        <taxon>Eurotiales</taxon>
        <taxon>Aspergillaceae</taxon>
        <taxon>Aspergillus</taxon>
        <taxon>Aspergillus subgen. Circumdati</taxon>
    </lineage>
</organism>
<dbReference type="AlphaFoldDB" id="A0AAD4CW19"/>
<keyword evidence="3" id="KW-1185">Reference proteome</keyword>
<accession>A0AAD4CW19</accession>
<proteinExistence type="predicted"/>
<sequence length="125" mass="13618">MKLATVITVITSLGSTAYARDADVGYLYCGHVLLRYDRAQYEPKIKAALETASILFSYHIMEDSLFLVGAKSTGMVTYSDTCSPGKCFWARGKPKDYCTGLKEDQGSRCQGTCVPCVPPATISEL</sequence>